<keyword evidence="2" id="KW-0175">Coiled coil</keyword>
<dbReference type="InterPro" id="IPR007809">
    <property type="entry name" value="FlgN-like"/>
</dbReference>
<protein>
    <submittedName>
        <fullName evidence="4">Flagellar biosynthesis protein FlgN</fullName>
    </submittedName>
    <submittedName>
        <fullName evidence="3">FlgN protein</fullName>
    </submittedName>
</protein>
<dbReference type="RefSeq" id="WP_101298669.1">
    <property type="nucleotide sequence ID" value="NZ_CP025197.1"/>
</dbReference>
<dbReference type="Proteomes" id="UP000233534">
    <property type="component" value="Chromosome"/>
</dbReference>
<evidence type="ECO:0000313" key="5">
    <source>
        <dbReference type="Proteomes" id="UP000233534"/>
    </source>
</evidence>
<dbReference type="AlphaFoldDB" id="A0A2K9E1J9"/>
<reference evidence="3 5" key="1">
    <citation type="submission" date="2017-12" db="EMBL/GenBank/DDBJ databases">
        <title>Complete genome sequence of Herbivorax saccincola GGR1, a novel Cellulosome-producing hydrolytic bacterium in a thermophilic biogas plant, established by Illumina and Nanopore MinION sequencing.</title>
        <authorList>
            <person name="Pechtl A."/>
            <person name="Ruckert C."/>
            <person name="Koeck D.E."/>
            <person name="Maus I."/>
            <person name="Winkler A."/>
            <person name="Kalinowski J."/>
            <person name="Puhler A."/>
            <person name="Schwarz W.W."/>
            <person name="Zverlov V.V."/>
            <person name="Schluter A."/>
            <person name="Liebl W."/>
        </authorList>
    </citation>
    <scope>NUCLEOTIDE SEQUENCE [LARGE SCALE GENOMIC DNA]</scope>
    <source>
        <strain evidence="3">GGR1</strain>
        <strain evidence="5">SR1</strain>
    </source>
</reference>
<evidence type="ECO:0000313" key="6">
    <source>
        <dbReference type="Proteomes" id="UP000239720"/>
    </source>
</evidence>
<dbReference type="EMBL" id="NEMB01000003">
    <property type="protein sequence ID" value="PQQ65568.1"/>
    <property type="molecule type" value="Genomic_DNA"/>
</dbReference>
<evidence type="ECO:0000256" key="2">
    <source>
        <dbReference type="SAM" id="Coils"/>
    </source>
</evidence>
<evidence type="ECO:0000313" key="3">
    <source>
        <dbReference type="EMBL" id="AUG56248.1"/>
    </source>
</evidence>
<reference evidence="4 6" key="2">
    <citation type="journal article" date="2018" name="Syst. Appl. Microbiol.">
        <title>Characterization and high-quality draft genome sequence of Herbivorax saccincola A7, an anaerobic, alkaliphilic, thermophilic, cellulolytic, and xylanolytic bacterium.</title>
        <authorList>
            <person name="Aikawa S."/>
            <person name="Baramee S."/>
            <person name="Sermsathanaswadi J."/>
            <person name="Thianheng P."/>
            <person name="Tachaapaikoon C."/>
            <person name="Shikata A."/>
            <person name="Waeonukul R."/>
            <person name="Pason P."/>
            <person name="Ratanakhanokchai K."/>
            <person name="Kosugi A."/>
        </authorList>
    </citation>
    <scope>NUCLEOTIDE SEQUENCE [LARGE SCALE GENOMIC DNA]</scope>
    <source>
        <strain evidence="4 6">A7</strain>
    </source>
</reference>
<gene>
    <name evidence="4" type="ORF">B9R14_01480</name>
    <name evidence="3" type="ORF">HVS_01410</name>
</gene>
<dbReference type="EMBL" id="CP025197">
    <property type="protein sequence ID" value="AUG56248.1"/>
    <property type="molecule type" value="Genomic_DNA"/>
</dbReference>
<evidence type="ECO:0000313" key="4">
    <source>
        <dbReference type="EMBL" id="PQQ65568.1"/>
    </source>
</evidence>
<keyword evidence="4" id="KW-0969">Cilium</keyword>
<dbReference type="Pfam" id="PF05130">
    <property type="entry name" value="FlgN"/>
    <property type="match status" value="1"/>
</dbReference>
<dbReference type="SUPFAM" id="SSF140566">
    <property type="entry name" value="FlgN-like"/>
    <property type="match status" value="1"/>
</dbReference>
<keyword evidence="1" id="KW-1005">Bacterial flagellum biogenesis</keyword>
<sequence>MEYEKLNALFNVLNEETRIYEEILKLSREKKDIVIEGKVAELEKITKIEQSLVVNLGKLETLREKCVEEIADQLNIKPSELTITELSKHLNEENSKKLIECKTKLENILKELKEINQLNSKLIKNSLDYIDFSLNILSAASETNNNYNNDGEVSGGSKRTFMDIKL</sequence>
<feature type="coiled-coil region" evidence="2">
    <location>
        <begin position="98"/>
        <end position="125"/>
    </location>
</feature>
<dbReference type="KEGG" id="hsc:HVS_01410"/>
<keyword evidence="5" id="KW-1185">Reference proteome</keyword>
<dbReference type="Proteomes" id="UP000239720">
    <property type="component" value="Unassembled WGS sequence"/>
</dbReference>
<organism evidence="3 5">
    <name type="scientific">Acetivibrio saccincola</name>
    <dbReference type="NCBI Taxonomy" id="1677857"/>
    <lineage>
        <taxon>Bacteria</taxon>
        <taxon>Bacillati</taxon>
        <taxon>Bacillota</taxon>
        <taxon>Clostridia</taxon>
        <taxon>Eubacteriales</taxon>
        <taxon>Oscillospiraceae</taxon>
        <taxon>Acetivibrio</taxon>
    </lineage>
</organism>
<proteinExistence type="predicted"/>
<evidence type="ECO:0000256" key="1">
    <source>
        <dbReference type="ARBA" id="ARBA00022795"/>
    </source>
</evidence>
<dbReference type="InterPro" id="IPR036679">
    <property type="entry name" value="FlgN-like_sf"/>
</dbReference>
<dbReference type="GO" id="GO:0044780">
    <property type="term" value="P:bacterial-type flagellum assembly"/>
    <property type="evidence" value="ECO:0007669"/>
    <property type="project" value="InterPro"/>
</dbReference>
<name>A0A2K9E1J9_9FIRM</name>
<keyword evidence="4" id="KW-0966">Cell projection</keyword>
<dbReference type="Gene3D" id="1.20.58.300">
    <property type="entry name" value="FlgN-like"/>
    <property type="match status" value="1"/>
</dbReference>
<keyword evidence="4" id="KW-0282">Flagellum</keyword>
<dbReference type="OrthoDB" id="1680765at2"/>
<accession>A0A2K9E1J9</accession>